<dbReference type="InParanoid" id="A0A5J5EQN5"/>
<comment type="caution">
    <text evidence="2">The sequence shown here is derived from an EMBL/GenBank/DDBJ whole genome shotgun (WGS) entry which is preliminary data.</text>
</comment>
<proteinExistence type="predicted"/>
<keyword evidence="1" id="KW-0812">Transmembrane</keyword>
<reference evidence="2 3" key="1">
    <citation type="submission" date="2019-09" db="EMBL/GenBank/DDBJ databases">
        <title>Draft genome of the ectomycorrhizal ascomycete Sphaerosporella brunnea.</title>
        <authorList>
            <consortium name="DOE Joint Genome Institute"/>
            <person name="Benucci G.M."/>
            <person name="Marozzi G."/>
            <person name="Antonielli L."/>
            <person name="Sanchez S."/>
            <person name="Marco P."/>
            <person name="Wang X."/>
            <person name="Falini L.B."/>
            <person name="Barry K."/>
            <person name="Haridas S."/>
            <person name="Lipzen A."/>
            <person name="Labutti K."/>
            <person name="Grigoriev I.V."/>
            <person name="Murat C."/>
            <person name="Martin F."/>
            <person name="Albertini E."/>
            <person name="Donnini D."/>
            <person name="Bonito G."/>
        </authorList>
    </citation>
    <scope>NUCLEOTIDE SEQUENCE [LARGE SCALE GENOMIC DNA]</scope>
    <source>
        <strain evidence="2 3">Sb_GMNB300</strain>
    </source>
</reference>
<dbReference type="Proteomes" id="UP000326924">
    <property type="component" value="Unassembled WGS sequence"/>
</dbReference>
<keyword evidence="1" id="KW-1133">Transmembrane helix</keyword>
<name>A0A5J5EQN5_9PEZI</name>
<sequence>MHSHPFLGAGGFGMIKWILFFFLLRKKAGQLVQTYSMIRACEVDGGRIGLAVSIGRVYCKNGKRNGSSAAEVGCNRWICVDRPTCNVGHHGMGIGRGGMGIGIIIGAGLFLLLAGVTYRPAFDI</sequence>
<dbReference type="AlphaFoldDB" id="A0A5J5EQN5"/>
<protein>
    <submittedName>
        <fullName evidence="2">Uncharacterized protein</fullName>
    </submittedName>
</protein>
<accession>A0A5J5EQN5</accession>
<feature type="transmembrane region" description="Helical" evidence="1">
    <location>
        <begin position="99"/>
        <end position="118"/>
    </location>
</feature>
<evidence type="ECO:0000256" key="1">
    <source>
        <dbReference type="SAM" id="Phobius"/>
    </source>
</evidence>
<keyword evidence="1" id="KW-0472">Membrane</keyword>
<evidence type="ECO:0000313" key="3">
    <source>
        <dbReference type="Proteomes" id="UP000326924"/>
    </source>
</evidence>
<evidence type="ECO:0000313" key="2">
    <source>
        <dbReference type="EMBL" id="KAA8899958.1"/>
    </source>
</evidence>
<dbReference type="EMBL" id="VXIS01000161">
    <property type="protein sequence ID" value="KAA8899958.1"/>
    <property type="molecule type" value="Genomic_DNA"/>
</dbReference>
<keyword evidence="3" id="KW-1185">Reference proteome</keyword>
<organism evidence="2 3">
    <name type="scientific">Sphaerosporella brunnea</name>
    <dbReference type="NCBI Taxonomy" id="1250544"/>
    <lineage>
        <taxon>Eukaryota</taxon>
        <taxon>Fungi</taxon>
        <taxon>Dikarya</taxon>
        <taxon>Ascomycota</taxon>
        <taxon>Pezizomycotina</taxon>
        <taxon>Pezizomycetes</taxon>
        <taxon>Pezizales</taxon>
        <taxon>Pyronemataceae</taxon>
        <taxon>Sphaerosporella</taxon>
    </lineage>
</organism>
<feature type="transmembrane region" description="Helical" evidence="1">
    <location>
        <begin position="6"/>
        <end position="24"/>
    </location>
</feature>
<gene>
    <name evidence="2" type="ORF">FN846DRAFT_167127</name>
</gene>